<evidence type="ECO:0000313" key="1">
    <source>
        <dbReference type="EMBL" id="CAK7935233.1"/>
    </source>
</evidence>
<accession>A0AAV1UPR6</accession>
<dbReference type="Proteomes" id="UP001162060">
    <property type="component" value="Unassembled WGS sequence"/>
</dbReference>
<comment type="caution">
    <text evidence="1">The sequence shown here is derived from an EMBL/GenBank/DDBJ whole genome shotgun (WGS) entry which is preliminary data.</text>
</comment>
<reference evidence="1" key="1">
    <citation type="submission" date="2024-01" db="EMBL/GenBank/DDBJ databases">
        <authorList>
            <person name="Webb A."/>
        </authorList>
    </citation>
    <scope>NUCLEOTIDE SEQUENCE</scope>
    <source>
        <strain evidence="1">Pm1</strain>
    </source>
</reference>
<organism evidence="1 2">
    <name type="scientific">Peronospora matthiolae</name>
    <dbReference type="NCBI Taxonomy" id="2874970"/>
    <lineage>
        <taxon>Eukaryota</taxon>
        <taxon>Sar</taxon>
        <taxon>Stramenopiles</taxon>
        <taxon>Oomycota</taxon>
        <taxon>Peronosporomycetes</taxon>
        <taxon>Peronosporales</taxon>
        <taxon>Peronosporaceae</taxon>
        <taxon>Peronospora</taxon>
    </lineage>
</organism>
<name>A0AAV1UPR6_9STRA</name>
<dbReference type="EMBL" id="CAKLBY020000221">
    <property type="protein sequence ID" value="CAK7935233.1"/>
    <property type="molecule type" value="Genomic_DNA"/>
</dbReference>
<dbReference type="AlphaFoldDB" id="A0AAV1UPR6"/>
<gene>
    <name evidence="1" type="ORF">PM001_LOCUS20383</name>
</gene>
<proteinExistence type="predicted"/>
<sequence length="35" mass="4343">MLSYGQAMRSGERDWWEKTMQKEIRRLEANDVWKI</sequence>
<evidence type="ECO:0000313" key="2">
    <source>
        <dbReference type="Proteomes" id="UP001162060"/>
    </source>
</evidence>
<protein>
    <submittedName>
        <fullName evidence="1">Uncharacterized protein</fullName>
    </submittedName>
</protein>